<protein>
    <recommendedName>
        <fullName evidence="4">Right handed beta helix domain-containing protein</fullName>
    </recommendedName>
</protein>
<evidence type="ECO:0000313" key="3">
    <source>
        <dbReference type="Proteomes" id="UP001162802"/>
    </source>
</evidence>
<dbReference type="InterPro" id="IPR012334">
    <property type="entry name" value="Pectin_lyas_fold"/>
</dbReference>
<dbReference type="EMBL" id="JALHAT010000012">
    <property type="protein sequence ID" value="MCJ1960810.1"/>
    <property type="molecule type" value="Genomic_DNA"/>
</dbReference>
<dbReference type="RefSeq" id="WP_243799288.1">
    <property type="nucleotide sequence ID" value="NZ_JALHAT010000012.1"/>
</dbReference>
<reference evidence="2" key="1">
    <citation type="submission" date="2022-03" db="EMBL/GenBank/DDBJ databases">
        <title>Identification of a novel bacterium isolated from mangrove sediments.</title>
        <authorList>
            <person name="Pan X."/>
        </authorList>
    </citation>
    <scope>NUCLEOTIDE SEQUENCE</scope>
    <source>
        <strain evidence="2">B2637</strain>
    </source>
</reference>
<evidence type="ECO:0000256" key="1">
    <source>
        <dbReference type="SAM" id="MobiDB-lite"/>
    </source>
</evidence>
<dbReference type="SUPFAM" id="SSF51126">
    <property type="entry name" value="Pectin lyase-like"/>
    <property type="match status" value="1"/>
</dbReference>
<evidence type="ECO:0000313" key="2">
    <source>
        <dbReference type="EMBL" id="MCJ1960810.1"/>
    </source>
</evidence>
<name>A0ABT0AC81_9SPHN</name>
<comment type="caution">
    <text evidence="2">The sequence shown here is derived from an EMBL/GenBank/DDBJ whole genome shotgun (WGS) entry which is preliminary data.</text>
</comment>
<accession>A0ABT0AC81</accession>
<evidence type="ECO:0008006" key="4">
    <source>
        <dbReference type="Google" id="ProtNLM"/>
    </source>
</evidence>
<feature type="region of interest" description="Disordered" evidence="1">
    <location>
        <begin position="67"/>
        <end position="92"/>
    </location>
</feature>
<dbReference type="Gene3D" id="2.160.20.10">
    <property type="entry name" value="Single-stranded right-handed beta-helix, Pectin lyase-like"/>
    <property type="match status" value="1"/>
</dbReference>
<dbReference type="InterPro" id="IPR011050">
    <property type="entry name" value="Pectin_lyase_fold/virulence"/>
</dbReference>
<proteinExistence type="predicted"/>
<keyword evidence="3" id="KW-1185">Reference proteome</keyword>
<gene>
    <name evidence="2" type="ORF">MTR65_08975</name>
</gene>
<feature type="compositionally biased region" description="Low complexity" evidence="1">
    <location>
        <begin position="67"/>
        <end position="88"/>
    </location>
</feature>
<sequence length="1033" mass="110801">MAIFYVRRDRKITVFQGENTLEAKRQADRARDTVENAAQDVLGARDAALVQIETEGDAQITSARLWAESASPPDASAPESRSARSWAEQARTDGEAQTQLSSQAAQLSSTQALRSELAATQAAVAQTAFDTLADGLAATSSGDVFNVRGDGDVYATTYRNEDGSASTQLGAFPSKSFMDGIAPAVNSKVLALARASNVDVLNPGLDNGSAIQAALSEAMSSGKTVDLGNNEFRVGSQWLTSFALTDKLTLRGDGGRFLATEGTGSKRFAYLRAPIEMDGVQFDNFQNILQCDSEGLDLSGEDIALRNIRHHNAGGALIYSTLEDLRIRELILENISIDGPINANGAGSGQGIRYQSNGFERAYLRKIFVRNRSYQGIRIGGYPHGLARNRHIHMEALHVDGVISNGQSNGVQAFGGDVTMHDLFVRGVECYTGASSNVEPVYVVGDTVTMGNVTIEACGQEQAALAIKSSRAKQSGPIRIRTNLHTDMNAAIRIDGSDADLRGGIDIEWLWEPLAASTTAGLPGDDTYAIDFLHLDDGLTDTMEYHFVPHQINTTDTPKLDVGGFGARTMVLKETLAPIRPGQLRPQAVYSARYNVANDNFEVRAVNWEANSPLLSNTSDHAQIEGILSDGEVYWFTPMRSLAAGATLSVGTAQPRPIKADSASGLVDTPLSNGYPHAVYYSASDDALISLERSGMPYNGIGRFVPEVSGSGNTFTFVHPYPQDYADRLFVLFQTSNTGSATLNGDPLHKSDGSNLTSGFITPRVLYQLQREGSTWRASRIGDRFPAIDVWSGAGGRQIIKDVTISNGQYSSILQSYSAGLSIAEDIRTLGRTRIKNTAVDFHLSCNIPQQARARAKDITLSYFYLDNPNYTAAAANGFALFDCSDIPPAAIRGVIETSRGAVISGSTTQGAIGSLKLRNVQAHDFNSSFMSYASGFGTIDSDHATRIRNVNPGSIAAGNFMELGNTFTHLGVEPGDTIQVAHSANASILELGAYCPSRDTVRVFLRHPDASGTAVDLASGDLYITSRRLRAG</sequence>
<organism evidence="2 3">
    <name type="scientific">Novosphingobium mangrovi</name>
    <name type="common">ex Hu et al. 2023</name>
    <dbReference type="NCBI Taxonomy" id="2930094"/>
    <lineage>
        <taxon>Bacteria</taxon>
        <taxon>Pseudomonadati</taxon>
        <taxon>Pseudomonadota</taxon>
        <taxon>Alphaproteobacteria</taxon>
        <taxon>Sphingomonadales</taxon>
        <taxon>Sphingomonadaceae</taxon>
        <taxon>Novosphingobium</taxon>
    </lineage>
</organism>
<dbReference type="Proteomes" id="UP001162802">
    <property type="component" value="Unassembled WGS sequence"/>
</dbReference>